<reference evidence="1 2" key="1">
    <citation type="submission" date="2015-09" db="EMBL/GenBank/DDBJ databases">
        <authorList>
            <consortium name="Pathogen Informatics"/>
        </authorList>
    </citation>
    <scope>NUCLEOTIDE SEQUENCE [LARGE SCALE GENOMIC DNA]</scope>
    <source>
        <strain evidence="1 2">2789STDY5834889</strain>
    </source>
</reference>
<organism evidence="1 2">
    <name type="scientific">[Ruminococcus] torques</name>
    <dbReference type="NCBI Taxonomy" id="33039"/>
    <lineage>
        <taxon>Bacteria</taxon>
        <taxon>Bacillati</taxon>
        <taxon>Bacillota</taxon>
        <taxon>Clostridia</taxon>
        <taxon>Lachnospirales</taxon>
        <taxon>Lachnospiraceae</taxon>
        <taxon>Mediterraneibacter</taxon>
    </lineage>
</organism>
<dbReference type="EMBL" id="CZBX01000003">
    <property type="protein sequence ID" value="CUQ84347.1"/>
    <property type="molecule type" value="Genomic_DNA"/>
</dbReference>
<dbReference type="AlphaFoldDB" id="A0A174ZEN1"/>
<name>A0A174ZEN1_9FIRM</name>
<evidence type="ECO:0000313" key="2">
    <source>
        <dbReference type="Proteomes" id="UP000078383"/>
    </source>
</evidence>
<protein>
    <submittedName>
        <fullName evidence="1">Uncharacterized protein</fullName>
    </submittedName>
</protein>
<accession>A0A174ZEN1</accession>
<dbReference type="Proteomes" id="UP000078383">
    <property type="component" value="Unassembled WGS sequence"/>
</dbReference>
<proteinExistence type="predicted"/>
<evidence type="ECO:0000313" key="1">
    <source>
        <dbReference type="EMBL" id="CUQ84347.1"/>
    </source>
</evidence>
<gene>
    <name evidence="1" type="ORF">ERS852502_00897</name>
</gene>
<sequence length="51" mass="5843">MKKLRLYNGNIQGIVVKMAGMSVSEGCFRRKMTKLKRNQNMCNIIENANPL</sequence>